<evidence type="ECO:0008006" key="4">
    <source>
        <dbReference type="Google" id="ProtNLM"/>
    </source>
</evidence>
<evidence type="ECO:0000256" key="1">
    <source>
        <dbReference type="SAM" id="MobiDB-lite"/>
    </source>
</evidence>
<keyword evidence="3" id="KW-1185">Reference proteome</keyword>
<evidence type="ECO:0000313" key="3">
    <source>
        <dbReference type="Proteomes" id="UP000799770"/>
    </source>
</evidence>
<gene>
    <name evidence="2" type="ORF">BDV96DRAFT_636140</name>
</gene>
<proteinExistence type="predicted"/>
<dbReference type="AlphaFoldDB" id="A0A6A5YR63"/>
<dbReference type="EMBL" id="ML977342">
    <property type="protein sequence ID" value="KAF2109463.1"/>
    <property type="molecule type" value="Genomic_DNA"/>
</dbReference>
<evidence type="ECO:0000313" key="2">
    <source>
        <dbReference type="EMBL" id="KAF2109463.1"/>
    </source>
</evidence>
<protein>
    <recommendedName>
        <fullName evidence="4">SMP domain-containing protein</fullName>
    </recommendedName>
</protein>
<organism evidence="2 3">
    <name type="scientific">Lophiotrema nucula</name>
    <dbReference type="NCBI Taxonomy" id="690887"/>
    <lineage>
        <taxon>Eukaryota</taxon>
        <taxon>Fungi</taxon>
        <taxon>Dikarya</taxon>
        <taxon>Ascomycota</taxon>
        <taxon>Pezizomycotina</taxon>
        <taxon>Dothideomycetes</taxon>
        <taxon>Pleosporomycetidae</taxon>
        <taxon>Pleosporales</taxon>
        <taxon>Lophiotremataceae</taxon>
        <taxon>Lophiotrema</taxon>
    </lineage>
</organism>
<feature type="region of interest" description="Disordered" evidence="1">
    <location>
        <begin position="248"/>
        <end position="358"/>
    </location>
</feature>
<accession>A0A6A5YR63</accession>
<sequence length="358" mass="38565">MAAIQRSDSALNKETNFQYLLQQVIHKLQTNPTSITVEEARRLHEHFDATDTRSAKIISAVEALAAANPDIMASSGHATPHANGKVCLLTLVKDLSATVDINPEDVTVEVLKLTQSVVSKMQKAIGHTNAPHPELEEELQHLKEEIKPKVEQGVVTKEEADHLHSLEARAHGHTEKGGLTAVAQSVAARRERTLSLSGSSTGGSPRSTTSSPESKFHEERLKVEPKIAYGTVTEEEANRLHSLENKAHGHTEKGGAAATAQNTVTLRTRKDPLEGELQEEKAKIEPKVKAGTITKEEADRLHSLEVRAHGATEKGGLTAAAQSVAAKREQTLSDSSNSSGHKKQSSVGEIQRPTGTVI</sequence>
<dbReference type="Proteomes" id="UP000799770">
    <property type="component" value="Unassembled WGS sequence"/>
</dbReference>
<feature type="region of interest" description="Disordered" evidence="1">
    <location>
        <begin position="187"/>
        <end position="221"/>
    </location>
</feature>
<dbReference type="OrthoDB" id="2799468at2759"/>
<feature type="compositionally biased region" description="Low complexity" evidence="1">
    <location>
        <begin position="194"/>
        <end position="213"/>
    </location>
</feature>
<name>A0A6A5YR63_9PLEO</name>
<feature type="compositionally biased region" description="Basic and acidic residues" evidence="1">
    <location>
        <begin position="268"/>
        <end position="312"/>
    </location>
</feature>
<reference evidence="2" key="1">
    <citation type="journal article" date="2020" name="Stud. Mycol.">
        <title>101 Dothideomycetes genomes: a test case for predicting lifestyles and emergence of pathogens.</title>
        <authorList>
            <person name="Haridas S."/>
            <person name="Albert R."/>
            <person name="Binder M."/>
            <person name="Bloem J."/>
            <person name="Labutti K."/>
            <person name="Salamov A."/>
            <person name="Andreopoulos B."/>
            <person name="Baker S."/>
            <person name="Barry K."/>
            <person name="Bills G."/>
            <person name="Bluhm B."/>
            <person name="Cannon C."/>
            <person name="Castanera R."/>
            <person name="Culley D."/>
            <person name="Daum C."/>
            <person name="Ezra D."/>
            <person name="Gonzalez J."/>
            <person name="Henrissat B."/>
            <person name="Kuo A."/>
            <person name="Liang C."/>
            <person name="Lipzen A."/>
            <person name="Lutzoni F."/>
            <person name="Magnuson J."/>
            <person name="Mondo S."/>
            <person name="Nolan M."/>
            <person name="Ohm R."/>
            <person name="Pangilinan J."/>
            <person name="Park H.-J."/>
            <person name="Ramirez L."/>
            <person name="Alfaro M."/>
            <person name="Sun H."/>
            <person name="Tritt A."/>
            <person name="Yoshinaga Y."/>
            <person name="Zwiers L.-H."/>
            <person name="Turgeon B."/>
            <person name="Goodwin S."/>
            <person name="Spatafora J."/>
            <person name="Crous P."/>
            <person name="Grigoriev I."/>
        </authorList>
    </citation>
    <scope>NUCLEOTIDE SEQUENCE</scope>
    <source>
        <strain evidence="2">CBS 627.86</strain>
    </source>
</reference>